<organism evidence="1 2">
    <name type="scientific">Rhododendron molle</name>
    <name type="common">Chinese azalea</name>
    <name type="synonym">Azalea mollis</name>
    <dbReference type="NCBI Taxonomy" id="49168"/>
    <lineage>
        <taxon>Eukaryota</taxon>
        <taxon>Viridiplantae</taxon>
        <taxon>Streptophyta</taxon>
        <taxon>Embryophyta</taxon>
        <taxon>Tracheophyta</taxon>
        <taxon>Spermatophyta</taxon>
        <taxon>Magnoliopsida</taxon>
        <taxon>eudicotyledons</taxon>
        <taxon>Gunneridae</taxon>
        <taxon>Pentapetalae</taxon>
        <taxon>asterids</taxon>
        <taxon>Ericales</taxon>
        <taxon>Ericaceae</taxon>
        <taxon>Ericoideae</taxon>
        <taxon>Rhodoreae</taxon>
        <taxon>Rhododendron</taxon>
    </lineage>
</organism>
<evidence type="ECO:0000313" key="2">
    <source>
        <dbReference type="Proteomes" id="UP001062846"/>
    </source>
</evidence>
<reference evidence="1" key="1">
    <citation type="submission" date="2022-02" db="EMBL/GenBank/DDBJ databases">
        <title>Plant Genome Project.</title>
        <authorList>
            <person name="Zhang R.-G."/>
        </authorList>
    </citation>
    <scope>NUCLEOTIDE SEQUENCE</scope>
    <source>
        <strain evidence="1">AT1</strain>
    </source>
</reference>
<sequence length="64" mass="7238">MLQGKSKIKACLEVIVRDTLSFVSRFQSCSFHFIPRDGNRVANALAKDVLSLEAPLTWQRNFPS</sequence>
<name>A0ACC0LS08_RHOML</name>
<dbReference type="EMBL" id="CM046398">
    <property type="protein sequence ID" value="KAI8531114.1"/>
    <property type="molecule type" value="Genomic_DNA"/>
</dbReference>
<accession>A0ACC0LS08</accession>
<protein>
    <submittedName>
        <fullName evidence="1">Uncharacterized protein</fullName>
    </submittedName>
</protein>
<keyword evidence="2" id="KW-1185">Reference proteome</keyword>
<evidence type="ECO:0000313" key="1">
    <source>
        <dbReference type="EMBL" id="KAI8531114.1"/>
    </source>
</evidence>
<dbReference type="Proteomes" id="UP001062846">
    <property type="component" value="Chromosome 11"/>
</dbReference>
<gene>
    <name evidence="1" type="ORF">RHMOL_Rhmol11G0112000</name>
</gene>
<comment type="caution">
    <text evidence="1">The sequence shown here is derived from an EMBL/GenBank/DDBJ whole genome shotgun (WGS) entry which is preliminary data.</text>
</comment>
<proteinExistence type="predicted"/>